<name>A0A6A6K8P7_HEVBR</name>
<evidence type="ECO:0000256" key="1">
    <source>
        <dbReference type="SAM" id="MobiDB-lite"/>
    </source>
</evidence>
<feature type="compositionally biased region" description="Low complexity" evidence="1">
    <location>
        <begin position="301"/>
        <end position="328"/>
    </location>
</feature>
<gene>
    <name evidence="3" type="ORF">GH714_029927</name>
</gene>
<keyword evidence="4" id="KW-1185">Reference proteome</keyword>
<feature type="compositionally biased region" description="Polar residues" evidence="1">
    <location>
        <begin position="279"/>
        <end position="296"/>
    </location>
</feature>
<feature type="region of interest" description="Disordered" evidence="1">
    <location>
        <begin position="111"/>
        <end position="135"/>
    </location>
</feature>
<dbReference type="InterPro" id="IPR009719">
    <property type="entry name" value="GIP1_N"/>
</dbReference>
<dbReference type="Pfam" id="PF06972">
    <property type="entry name" value="GIP1_N"/>
    <property type="match status" value="1"/>
</dbReference>
<dbReference type="PANTHER" id="PTHR46775:SF1">
    <property type="entry name" value="FLOCCULATION PROTEIN (DUF1296)"/>
    <property type="match status" value="1"/>
</dbReference>
<reference evidence="3 4" key="1">
    <citation type="journal article" date="2020" name="Mol. Plant">
        <title>The Chromosome-Based Rubber Tree Genome Provides New Insights into Spurge Genome Evolution and Rubber Biosynthesis.</title>
        <authorList>
            <person name="Liu J."/>
            <person name="Shi C."/>
            <person name="Shi C.C."/>
            <person name="Li W."/>
            <person name="Zhang Q.J."/>
            <person name="Zhang Y."/>
            <person name="Li K."/>
            <person name="Lu H.F."/>
            <person name="Shi C."/>
            <person name="Zhu S.T."/>
            <person name="Xiao Z.Y."/>
            <person name="Nan H."/>
            <person name="Yue Y."/>
            <person name="Zhu X.G."/>
            <person name="Wu Y."/>
            <person name="Hong X.N."/>
            <person name="Fan G.Y."/>
            <person name="Tong Y."/>
            <person name="Zhang D."/>
            <person name="Mao C.L."/>
            <person name="Liu Y.L."/>
            <person name="Hao S.J."/>
            <person name="Liu W.Q."/>
            <person name="Lv M.Q."/>
            <person name="Zhang H.B."/>
            <person name="Liu Y."/>
            <person name="Hu-Tang G.R."/>
            <person name="Wang J.P."/>
            <person name="Wang J.H."/>
            <person name="Sun Y.H."/>
            <person name="Ni S.B."/>
            <person name="Chen W.B."/>
            <person name="Zhang X.C."/>
            <person name="Jiao Y.N."/>
            <person name="Eichler E.E."/>
            <person name="Li G.H."/>
            <person name="Liu X."/>
            <person name="Gao L.Z."/>
        </authorList>
    </citation>
    <scope>NUCLEOTIDE SEQUENCE [LARGE SCALE GENOMIC DNA]</scope>
    <source>
        <strain evidence="4">cv. GT1</strain>
        <tissue evidence="3">Leaf</tissue>
    </source>
</reference>
<protein>
    <recommendedName>
        <fullName evidence="2">GBF-interacting protein 1 N-terminal domain-containing protein</fullName>
    </recommendedName>
</protein>
<dbReference type="EMBL" id="JAAGAX010000018">
    <property type="protein sequence ID" value="KAF2284755.1"/>
    <property type="molecule type" value="Genomic_DNA"/>
</dbReference>
<dbReference type="Proteomes" id="UP000467840">
    <property type="component" value="Chromosome 12"/>
</dbReference>
<evidence type="ECO:0000313" key="3">
    <source>
        <dbReference type="EMBL" id="KAF2284755.1"/>
    </source>
</evidence>
<organism evidence="3 4">
    <name type="scientific">Hevea brasiliensis</name>
    <name type="common">Para rubber tree</name>
    <name type="synonym">Siphonia brasiliensis</name>
    <dbReference type="NCBI Taxonomy" id="3981"/>
    <lineage>
        <taxon>Eukaryota</taxon>
        <taxon>Viridiplantae</taxon>
        <taxon>Streptophyta</taxon>
        <taxon>Embryophyta</taxon>
        <taxon>Tracheophyta</taxon>
        <taxon>Spermatophyta</taxon>
        <taxon>Magnoliopsida</taxon>
        <taxon>eudicotyledons</taxon>
        <taxon>Gunneridae</taxon>
        <taxon>Pentapetalae</taxon>
        <taxon>rosids</taxon>
        <taxon>fabids</taxon>
        <taxon>Malpighiales</taxon>
        <taxon>Euphorbiaceae</taxon>
        <taxon>Crotonoideae</taxon>
        <taxon>Micrandreae</taxon>
        <taxon>Hevea</taxon>
    </lineage>
</organism>
<sequence>MSGGGVRVSIPSNVRKTIQNIKEITGNHSEEEIYATLKDCSMDPNETAQKLLLQECEQQRVWRCSLETWNTGAGSKGGRLRSIVIVKLIFDYEIGSDASGGRNLGLARDNGANQAAEKGDGTSMPALQEESKETSLSASSAAVVANGATVEPSGSNSEMHAYDSPSGSGISQNKVISSPIAVSKFGSIVSPIDADKTLTIAFGIGDAHGEPITTSSNSSVSVTPASSSTVCFSSSDPVLVPSNDSRLPSTVGTIKREVGSNRTVVESNAVSPAEKSASEIGTSFLQGKMPSKSQVGKDQLSESSQPSSASIHDGSPGSRPSSNYSSRSQQVIGPQKAGSTKEWKPKPANSNVLLGSGIAGSSDVSNIPVESSIQSQPLSNVLDSEEATSKLQKKLEDLHLPQRQHVIIPNHIHVPESERTKLSFGSFDASFGVRTGCVSGPESDKSSTPLSETSQGAEETMEEQAASAVTEYNESKQDPALLSGGQQYSAVHTPSYSFGFMPPMLSSQIAPFENSESQARDASRLPSFVVQPPFDPTSYYAQFYRSGADSDGRVSPFPSAAVAAKYNGNVAVLPAHTSQSTQEGGNSLVLSTEGPTPLVTQAAGLMQSSIAVTQQPLPVFRPPTGLHIPHYPPNYIPYGHYFSPFYVPPPGIHQFLSNGAFPQQPQAGGIYPAPPAAAAMGVKYSFPQYKAGTNTGNSTHIGMASGYGLYGSSQAGYNPSSAATGGNSTTNEDLGSSQFKESNVYITGQQSEGSAVWIAASGRDISSLPASSFYSLPPQGQHVTFTPAQAGHGTFASIYQPAQAVTAAAVHPLLQQSQGMAGAVDMVGSAASVYQQPQHQQINWPSNY</sequence>
<evidence type="ECO:0000259" key="2">
    <source>
        <dbReference type="Pfam" id="PF06972"/>
    </source>
</evidence>
<dbReference type="GO" id="GO:0051082">
    <property type="term" value="F:unfolded protein binding"/>
    <property type="evidence" value="ECO:0007669"/>
    <property type="project" value="TreeGrafter"/>
</dbReference>
<accession>A0A6A6K8P7</accession>
<feature type="region of interest" description="Disordered" evidence="1">
    <location>
        <begin position="265"/>
        <end position="348"/>
    </location>
</feature>
<dbReference type="PANTHER" id="PTHR46775">
    <property type="entry name" value="FLOCCULATION PROTEIN (DUF1296)"/>
    <property type="match status" value="1"/>
</dbReference>
<dbReference type="InterPro" id="IPR044277">
    <property type="entry name" value="GIP1"/>
</dbReference>
<dbReference type="AlphaFoldDB" id="A0A6A6K8P7"/>
<feature type="compositionally biased region" description="Polar residues" evidence="1">
    <location>
        <begin position="446"/>
        <end position="457"/>
    </location>
</feature>
<dbReference type="SUPFAM" id="SSF46934">
    <property type="entry name" value="UBA-like"/>
    <property type="match status" value="1"/>
</dbReference>
<evidence type="ECO:0000313" key="4">
    <source>
        <dbReference type="Proteomes" id="UP000467840"/>
    </source>
</evidence>
<comment type="caution">
    <text evidence="3">The sequence shown here is derived from an EMBL/GenBank/DDBJ whole genome shotgun (WGS) entry which is preliminary data.</text>
</comment>
<feature type="region of interest" description="Disordered" evidence="1">
    <location>
        <begin position="438"/>
        <end position="481"/>
    </location>
</feature>
<proteinExistence type="predicted"/>
<dbReference type="InterPro" id="IPR009060">
    <property type="entry name" value="UBA-like_sf"/>
</dbReference>
<feature type="domain" description="GBF-interacting protein 1 N-terminal" evidence="2">
    <location>
        <begin position="10"/>
        <end position="56"/>
    </location>
</feature>